<dbReference type="PANTHER" id="PTHR46847:SF1">
    <property type="entry name" value="D-ALLOSE-BINDING PERIPLASMIC PROTEIN-RELATED"/>
    <property type="match status" value="1"/>
</dbReference>
<evidence type="ECO:0000313" key="6">
    <source>
        <dbReference type="EMBL" id="NMH98788.1"/>
    </source>
</evidence>
<comment type="subcellular location">
    <subcellularLocation>
        <location evidence="1">Cell envelope</location>
    </subcellularLocation>
</comment>
<reference evidence="6 7" key="1">
    <citation type="submission" date="2020-04" db="EMBL/GenBank/DDBJ databases">
        <authorList>
            <person name="Klaysubun C."/>
            <person name="Duangmal K."/>
            <person name="Lipun K."/>
        </authorList>
    </citation>
    <scope>NUCLEOTIDE SEQUENCE [LARGE SCALE GENOMIC DNA]</scope>
    <source>
        <strain evidence="6 7">K10HN5</strain>
    </source>
</reference>
<keyword evidence="3 4" id="KW-0732">Signal</keyword>
<organism evidence="6 7">
    <name type="scientific">Pseudonocardia acidicola</name>
    <dbReference type="NCBI Taxonomy" id="2724939"/>
    <lineage>
        <taxon>Bacteria</taxon>
        <taxon>Bacillati</taxon>
        <taxon>Actinomycetota</taxon>
        <taxon>Actinomycetes</taxon>
        <taxon>Pseudonocardiales</taxon>
        <taxon>Pseudonocardiaceae</taxon>
        <taxon>Pseudonocardia</taxon>
    </lineage>
</organism>
<name>A0ABX1SF26_9PSEU</name>
<evidence type="ECO:0000256" key="4">
    <source>
        <dbReference type="SAM" id="SignalP"/>
    </source>
</evidence>
<dbReference type="CDD" id="cd06316">
    <property type="entry name" value="PBP1_ABC_sugar_binding-like"/>
    <property type="match status" value="1"/>
</dbReference>
<sequence>MRRFRYVAALGLALVVVLAGCSGPAETRTAPQRGYPPAQQALAALAGKVLATGPNGEPPASAESVTLTPAEIEQVKAKKATAAIVMHYTGDGWTDAQIAGLRQEFGALGIRIIAVTDANFEPDKQVSDIETVLARKPDIIVSIPADPVATAGAYKQAAAAGVKLVFMDNVPSGMVAGRDYVSAVSADNVGNGVVAAHLMADALGGRGDIGVVFHEADFQVTRQRLQGFEQTIQRDYPNIHIVDRKGVTGPDFAGQAQAAATAMMVKHQNLAGIWGVWDVPTEGIIAAARAIDRHDLAITTEDLGPNVAIALASNQFVTGLGAQRPFDQGVTEAKLAAYSLIGKQAPPYVALDALPVTHANVLDAWREVYHSDPPAQVTESFVGGRQ</sequence>
<dbReference type="Proteomes" id="UP000820669">
    <property type="component" value="Unassembled WGS sequence"/>
</dbReference>
<proteinExistence type="inferred from homology"/>
<comment type="similarity">
    <text evidence="2">Belongs to the bacterial solute-binding protein 2 family.</text>
</comment>
<evidence type="ECO:0000313" key="7">
    <source>
        <dbReference type="Proteomes" id="UP000820669"/>
    </source>
</evidence>
<dbReference type="PROSITE" id="PS51257">
    <property type="entry name" value="PROKAR_LIPOPROTEIN"/>
    <property type="match status" value="1"/>
</dbReference>
<feature type="domain" description="Periplasmic binding protein" evidence="5">
    <location>
        <begin position="83"/>
        <end position="343"/>
    </location>
</feature>
<feature type="signal peptide" evidence="4">
    <location>
        <begin position="1"/>
        <end position="27"/>
    </location>
</feature>
<comment type="caution">
    <text evidence="6">The sequence shown here is derived from an EMBL/GenBank/DDBJ whole genome shotgun (WGS) entry which is preliminary data.</text>
</comment>
<dbReference type="InterPro" id="IPR025997">
    <property type="entry name" value="SBP_2_dom"/>
</dbReference>
<dbReference type="Pfam" id="PF13407">
    <property type="entry name" value="Peripla_BP_4"/>
    <property type="match status" value="1"/>
</dbReference>
<feature type="chain" id="PRO_5046443204" evidence="4">
    <location>
        <begin position="28"/>
        <end position="386"/>
    </location>
</feature>
<dbReference type="InterPro" id="IPR028082">
    <property type="entry name" value="Peripla_BP_I"/>
</dbReference>
<dbReference type="RefSeq" id="WP_169382235.1">
    <property type="nucleotide sequence ID" value="NZ_JAAXLA010000027.1"/>
</dbReference>
<accession>A0ABX1SF26</accession>
<evidence type="ECO:0000256" key="3">
    <source>
        <dbReference type="ARBA" id="ARBA00022729"/>
    </source>
</evidence>
<dbReference type="SUPFAM" id="SSF53822">
    <property type="entry name" value="Periplasmic binding protein-like I"/>
    <property type="match status" value="1"/>
</dbReference>
<keyword evidence="7" id="KW-1185">Reference proteome</keyword>
<evidence type="ECO:0000256" key="1">
    <source>
        <dbReference type="ARBA" id="ARBA00004196"/>
    </source>
</evidence>
<gene>
    <name evidence="6" type="ORF">HF526_15960</name>
</gene>
<evidence type="ECO:0000256" key="2">
    <source>
        <dbReference type="ARBA" id="ARBA00007639"/>
    </source>
</evidence>
<dbReference type="EMBL" id="JAAXLA010000027">
    <property type="protein sequence ID" value="NMH98788.1"/>
    <property type="molecule type" value="Genomic_DNA"/>
</dbReference>
<dbReference type="Gene3D" id="3.40.50.2300">
    <property type="match status" value="2"/>
</dbReference>
<evidence type="ECO:0000259" key="5">
    <source>
        <dbReference type="Pfam" id="PF13407"/>
    </source>
</evidence>
<protein>
    <submittedName>
        <fullName evidence="6">Substrate-binding domain-containing protein</fullName>
    </submittedName>
</protein>
<dbReference type="PANTHER" id="PTHR46847">
    <property type="entry name" value="D-ALLOSE-BINDING PERIPLASMIC PROTEIN-RELATED"/>
    <property type="match status" value="1"/>
</dbReference>